<feature type="transmembrane region" description="Helical" evidence="7">
    <location>
        <begin position="380"/>
        <end position="403"/>
    </location>
</feature>
<evidence type="ECO:0000256" key="3">
    <source>
        <dbReference type="ARBA" id="ARBA00022692"/>
    </source>
</evidence>
<dbReference type="PANTHER" id="PTHR30572:SF4">
    <property type="entry name" value="ABC TRANSPORTER PERMEASE YTRF"/>
    <property type="match status" value="1"/>
</dbReference>
<name>A0ABX5PXA6_9FLAO</name>
<feature type="domain" description="ABC3 transporter permease C-terminal" evidence="8">
    <location>
        <begin position="289"/>
        <end position="405"/>
    </location>
</feature>
<reference evidence="10 11" key="1">
    <citation type="submission" date="2018-06" db="EMBL/GenBank/DDBJ databases">
        <title>Genomic Encyclopedia of Archaeal and Bacterial Type Strains, Phase II (KMG-II): from individual species to whole genera.</title>
        <authorList>
            <person name="Goeker M."/>
        </authorList>
    </citation>
    <scope>NUCLEOTIDE SEQUENCE [LARGE SCALE GENOMIC DNA]</scope>
    <source>
        <strain evidence="10 11">DSM 17205</strain>
    </source>
</reference>
<keyword evidence="11" id="KW-1185">Reference proteome</keyword>
<keyword evidence="2" id="KW-1003">Cell membrane</keyword>
<dbReference type="RefSeq" id="WP_015363147.1">
    <property type="nucleotide sequence ID" value="NZ_QKZR01000003.1"/>
</dbReference>
<evidence type="ECO:0000313" key="10">
    <source>
        <dbReference type="EMBL" id="PZX39805.1"/>
    </source>
</evidence>
<evidence type="ECO:0000256" key="7">
    <source>
        <dbReference type="SAM" id="Phobius"/>
    </source>
</evidence>
<feature type="transmembrane region" description="Helical" evidence="7">
    <location>
        <begin position="21"/>
        <end position="41"/>
    </location>
</feature>
<protein>
    <submittedName>
        <fullName evidence="10">ABC transport system permease protein</fullName>
    </submittedName>
</protein>
<evidence type="ECO:0000256" key="6">
    <source>
        <dbReference type="ARBA" id="ARBA00038076"/>
    </source>
</evidence>
<feature type="transmembrane region" description="Helical" evidence="7">
    <location>
        <begin position="734"/>
        <end position="757"/>
    </location>
</feature>
<feature type="domain" description="ABC3 transporter permease C-terminal" evidence="8">
    <location>
        <begin position="685"/>
        <end position="790"/>
    </location>
</feature>
<sequence length="805" mass="90278">MLKILIKTSLRSLKANRTFTILNMISLVIALLVVYISIGYLRFENSYDTFHENSEQLYRVGRTQRTQDYATVGFGNWAETTAEKQKQQIQIIKDIAGIENTTHFIISNDTEFINYGDKELIEEGILTTNTPKSFTEMFSWELLSGSYQTFGDVENSVIINETIAKKLNTGSIDNLINSSLTIAGESYTIAAVIKDVPQNSHFDFKMATHRDQIPYWGSNVYVQLNEKSDPANVLKQFDKDILIANPGLATNPTYKNHFFQKITDIHLKSNILYELKAPGNTTYIYLISAFGLLIILISVFNYANFTIALKSKQSRVIGVRKVLGASNSSIALQFFIETVLLALLSLPFLLLTIFIVVPYFNTFMGVAITANPFINLEALGIVLSMSLIIGIIASIAPSIMLASQNTLGLLKEKLNDRKFEHFSLRKYVIISQFVILIGVSSISFFMYQQISFINNKDLGFQKEGVLYTFTSPDDLDVFQEKLKAIPGVRHVGNGSSFGLEPFNQLRYRLDGFETVFDDSNQFYLDYAAIQAYDLQTTLSPEIFDSSENRVNRNLINRSAAIRFAEMKGVTVEELIGTQIITEPEYQNEDGSYGFPITIDGIFKDINVFSLKESISSYFITVSDRVRMGGMSIVSFDKNATANTVSQIKELYATSNRSFPLTIEFLDEKYEQLHKNDEQTAQLIFILNGIAILLASLGIIGVTLLLIVGKTKEIGIRKVLGASIVQILKLSIKEYIYFVLIALVISTPIAWWIANVWLDNFAYRTPVQPLAFIVVGVLVFCLSAVIVSIVSYKSAVANPVNSLKTE</sequence>
<gene>
    <name evidence="10" type="ORF">LX97_02162</name>
</gene>
<comment type="caution">
    <text evidence="10">The sequence shown here is derived from an EMBL/GenBank/DDBJ whole genome shotgun (WGS) entry which is preliminary data.</text>
</comment>
<dbReference type="EMBL" id="QKZR01000003">
    <property type="protein sequence ID" value="PZX39805.1"/>
    <property type="molecule type" value="Genomic_DNA"/>
</dbReference>
<dbReference type="InterPro" id="IPR003838">
    <property type="entry name" value="ABC3_permease_C"/>
</dbReference>
<dbReference type="InterPro" id="IPR050250">
    <property type="entry name" value="Macrolide_Exporter_MacB"/>
</dbReference>
<keyword evidence="4 7" id="KW-1133">Transmembrane helix</keyword>
<feature type="transmembrane region" description="Helical" evidence="7">
    <location>
        <begin position="330"/>
        <end position="360"/>
    </location>
</feature>
<feature type="domain" description="MacB-like periplasmic core" evidence="9">
    <location>
        <begin position="20"/>
        <end position="238"/>
    </location>
</feature>
<dbReference type="PANTHER" id="PTHR30572">
    <property type="entry name" value="MEMBRANE COMPONENT OF TRANSPORTER-RELATED"/>
    <property type="match status" value="1"/>
</dbReference>
<evidence type="ECO:0000259" key="8">
    <source>
        <dbReference type="Pfam" id="PF02687"/>
    </source>
</evidence>
<keyword evidence="5 7" id="KW-0472">Membrane</keyword>
<dbReference type="Pfam" id="PF02687">
    <property type="entry name" value="FtsX"/>
    <property type="match status" value="2"/>
</dbReference>
<evidence type="ECO:0000256" key="2">
    <source>
        <dbReference type="ARBA" id="ARBA00022475"/>
    </source>
</evidence>
<dbReference type="Proteomes" id="UP000248584">
    <property type="component" value="Unassembled WGS sequence"/>
</dbReference>
<feature type="transmembrane region" description="Helical" evidence="7">
    <location>
        <begin position="682"/>
        <end position="707"/>
    </location>
</feature>
<evidence type="ECO:0000313" key="11">
    <source>
        <dbReference type="Proteomes" id="UP000248584"/>
    </source>
</evidence>
<dbReference type="InterPro" id="IPR025857">
    <property type="entry name" value="MacB_PCD"/>
</dbReference>
<evidence type="ECO:0000256" key="5">
    <source>
        <dbReference type="ARBA" id="ARBA00023136"/>
    </source>
</evidence>
<dbReference type="Pfam" id="PF12704">
    <property type="entry name" value="MacB_PCD"/>
    <property type="match status" value="1"/>
</dbReference>
<comment type="subcellular location">
    <subcellularLocation>
        <location evidence="1">Cell membrane</location>
        <topology evidence="1">Multi-pass membrane protein</topology>
    </subcellularLocation>
</comment>
<accession>A0ABX5PXA6</accession>
<feature type="transmembrane region" description="Helical" evidence="7">
    <location>
        <begin position="769"/>
        <end position="791"/>
    </location>
</feature>
<feature type="transmembrane region" description="Helical" evidence="7">
    <location>
        <begin position="283"/>
        <end position="309"/>
    </location>
</feature>
<evidence type="ECO:0000259" key="9">
    <source>
        <dbReference type="Pfam" id="PF12704"/>
    </source>
</evidence>
<evidence type="ECO:0000256" key="4">
    <source>
        <dbReference type="ARBA" id="ARBA00022989"/>
    </source>
</evidence>
<comment type="similarity">
    <text evidence="6">Belongs to the ABC-4 integral membrane protein family.</text>
</comment>
<evidence type="ECO:0000256" key="1">
    <source>
        <dbReference type="ARBA" id="ARBA00004651"/>
    </source>
</evidence>
<keyword evidence="3 7" id="KW-0812">Transmembrane</keyword>
<proteinExistence type="inferred from homology"/>
<feature type="transmembrane region" description="Helical" evidence="7">
    <location>
        <begin position="424"/>
        <end position="447"/>
    </location>
</feature>
<organism evidence="10 11">
    <name type="scientific">Nonlabens dokdonensis</name>
    <dbReference type="NCBI Taxonomy" id="328515"/>
    <lineage>
        <taxon>Bacteria</taxon>
        <taxon>Pseudomonadati</taxon>
        <taxon>Bacteroidota</taxon>
        <taxon>Flavobacteriia</taxon>
        <taxon>Flavobacteriales</taxon>
        <taxon>Flavobacteriaceae</taxon>
        <taxon>Nonlabens</taxon>
    </lineage>
</organism>